<keyword evidence="8" id="KW-1185">Reference proteome</keyword>
<evidence type="ECO:0000313" key="7">
    <source>
        <dbReference type="EMBL" id="CAA3030897.1"/>
    </source>
</evidence>
<dbReference type="SMART" id="SM00432">
    <property type="entry name" value="MADS"/>
    <property type="match status" value="1"/>
</dbReference>
<dbReference type="EMBL" id="CACTIH010009403">
    <property type="protein sequence ID" value="CAA3030897.1"/>
    <property type="molecule type" value="Genomic_DNA"/>
</dbReference>
<evidence type="ECO:0000259" key="6">
    <source>
        <dbReference type="PROSITE" id="PS50066"/>
    </source>
</evidence>
<dbReference type="InterPro" id="IPR002100">
    <property type="entry name" value="TF_MADSbox"/>
</dbReference>
<organism evidence="7 8">
    <name type="scientific">Olea europaea subsp. europaea</name>
    <dbReference type="NCBI Taxonomy" id="158383"/>
    <lineage>
        <taxon>Eukaryota</taxon>
        <taxon>Viridiplantae</taxon>
        <taxon>Streptophyta</taxon>
        <taxon>Embryophyta</taxon>
        <taxon>Tracheophyta</taxon>
        <taxon>Spermatophyta</taxon>
        <taxon>Magnoliopsida</taxon>
        <taxon>eudicotyledons</taxon>
        <taxon>Gunneridae</taxon>
        <taxon>Pentapetalae</taxon>
        <taxon>asterids</taxon>
        <taxon>lamiids</taxon>
        <taxon>Lamiales</taxon>
        <taxon>Oleaceae</taxon>
        <taxon>Oleeae</taxon>
        <taxon>Olea</taxon>
    </lineage>
</organism>
<dbReference type="PRINTS" id="PR00404">
    <property type="entry name" value="MADSDOMAIN"/>
</dbReference>
<dbReference type="GO" id="GO:0046983">
    <property type="term" value="F:protein dimerization activity"/>
    <property type="evidence" value="ECO:0007669"/>
    <property type="project" value="InterPro"/>
</dbReference>
<protein>
    <submittedName>
        <fullName evidence="7">Agamous-like MADS-box AGL62</fullName>
    </submittedName>
</protein>
<keyword evidence="3" id="KW-0238">DNA-binding</keyword>
<evidence type="ECO:0000256" key="4">
    <source>
        <dbReference type="ARBA" id="ARBA00023163"/>
    </source>
</evidence>
<keyword evidence="2" id="KW-0805">Transcription regulation</keyword>
<evidence type="ECO:0000256" key="2">
    <source>
        <dbReference type="ARBA" id="ARBA00023015"/>
    </source>
</evidence>
<proteinExistence type="predicted"/>
<evidence type="ECO:0000313" key="8">
    <source>
        <dbReference type="Proteomes" id="UP000594638"/>
    </source>
</evidence>
<feature type="domain" description="MADS-box" evidence="6">
    <location>
        <begin position="13"/>
        <end position="73"/>
    </location>
</feature>
<gene>
    <name evidence="7" type="ORF">OLEA9_A110212</name>
</gene>
<comment type="caution">
    <text evidence="7">The sequence shown here is derived from an EMBL/GenBank/DDBJ whole genome shotgun (WGS) entry which is preliminary data.</text>
</comment>
<dbReference type="PANTHER" id="PTHR11945:SF776">
    <property type="entry name" value="AGAMOUS-LIKE 50-RELATED"/>
    <property type="match status" value="1"/>
</dbReference>
<dbReference type="AlphaFoldDB" id="A0A8S0VKJ8"/>
<accession>A0A8S0VKJ8</accession>
<name>A0A8S0VKJ8_OLEEU</name>
<dbReference type="Proteomes" id="UP000594638">
    <property type="component" value="Unassembled WGS sequence"/>
</dbReference>
<comment type="subcellular location">
    <subcellularLocation>
        <location evidence="1">Nucleus</location>
    </subcellularLocation>
</comment>
<evidence type="ECO:0000256" key="1">
    <source>
        <dbReference type="ARBA" id="ARBA00004123"/>
    </source>
</evidence>
<dbReference type="SUPFAM" id="SSF55455">
    <property type="entry name" value="SRF-like"/>
    <property type="match status" value="1"/>
</dbReference>
<keyword evidence="5" id="KW-0539">Nucleus</keyword>
<dbReference type="GO" id="GO:0005634">
    <property type="term" value="C:nucleus"/>
    <property type="evidence" value="ECO:0007669"/>
    <property type="project" value="UniProtKB-SubCell"/>
</dbReference>
<dbReference type="Gene3D" id="3.40.1810.10">
    <property type="entry name" value="Transcription factor, MADS-box"/>
    <property type="match status" value="1"/>
</dbReference>
<dbReference type="PANTHER" id="PTHR11945">
    <property type="entry name" value="MADS BOX PROTEIN"/>
    <property type="match status" value="1"/>
</dbReference>
<dbReference type="Gramene" id="OE9A110212T1">
    <property type="protein sequence ID" value="OE9A110212C1"/>
    <property type="gene ID" value="OE9A110212"/>
</dbReference>
<dbReference type="OrthoDB" id="1112881at2759"/>
<keyword evidence="4" id="KW-0804">Transcription</keyword>
<dbReference type="InterPro" id="IPR036879">
    <property type="entry name" value="TF_MADSbox_sf"/>
</dbReference>
<evidence type="ECO:0000256" key="3">
    <source>
        <dbReference type="ARBA" id="ARBA00023125"/>
    </source>
</evidence>
<dbReference type="Pfam" id="PF00319">
    <property type="entry name" value="SRF-TF"/>
    <property type="match status" value="1"/>
</dbReference>
<evidence type="ECO:0000256" key="5">
    <source>
        <dbReference type="ARBA" id="ARBA00023242"/>
    </source>
</evidence>
<dbReference type="PROSITE" id="PS50066">
    <property type="entry name" value="MADS_BOX_2"/>
    <property type="match status" value="1"/>
</dbReference>
<sequence length="221" mass="25832">MTMSNGIPEKKTKGKRKIEIQKIDKKTSLQVSFSKRRKGLFKKAAETRLLCGTDVAIVIQSPGNKFFTFGEPSVESILNRWQFLDDAHNPVVEEMGKSERGFWRVNENLERMELRELGSFEEILTRLRDDVSNRASHNPVVEEMGKTEREFWWVNENLERMELRELGAFEEILTGLRDEVSNRASYNPVVEEMGKTEREFCGSMKTWKEWNCVNSECLRRC</sequence>
<dbReference type="GO" id="GO:0000981">
    <property type="term" value="F:DNA-binding transcription factor activity, RNA polymerase II-specific"/>
    <property type="evidence" value="ECO:0007669"/>
    <property type="project" value="TreeGrafter"/>
</dbReference>
<dbReference type="GO" id="GO:0000978">
    <property type="term" value="F:RNA polymerase II cis-regulatory region sequence-specific DNA binding"/>
    <property type="evidence" value="ECO:0007669"/>
    <property type="project" value="TreeGrafter"/>
</dbReference>
<reference evidence="7 8" key="1">
    <citation type="submission" date="2019-12" db="EMBL/GenBank/DDBJ databases">
        <authorList>
            <person name="Alioto T."/>
            <person name="Alioto T."/>
            <person name="Gomez Garrido J."/>
        </authorList>
    </citation>
    <scope>NUCLEOTIDE SEQUENCE [LARGE SCALE GENOMIC DNA]</scope>
</reference>